<dbReference type="EMBL" id="UFSO01000003">
    <property type="protein sequence ID" value="SSY81010.1"/>
    <property type="molecule type" value="Genomic_DNA"/>
</dbReference>
<dbReference type="STRING" id="1120980.GCA_000745955_00374"/>
<evidence type="ECO:0008006" key="4">
    <source>
        <dbReference type="Google" id="ProtNLM"/>
    </source>
</evidence>
<gene>
    <name evidence="2" type="ORF">NCTC10283_02574</name>
</gene>
<dbReference type="OrthoDB" id="58662at2"/>
<dbReference type="AlphaFoldDB" id="A0A376BVP6"/>
<name>A0A376BVP6_9NEIS</name>
<accession>A0A376BVP6</accession>
<dbReference type="RefSeq" id="WP_147293723.1">
    <property type="nucleotide sequence ID" value="NZ_CP091519.2"/>
</dbReference>
<keyword evidence="3" id="KW-1185">Reference proteome</keyword>
<protein>
    <recommendedName>
        <fullName evidence="4">Lipoprotein</fullName>
    </recommendedName>
</protein>
<proteinExistence type="predicted"/>
<sequence>MNFKKLTLLPLLLILNACRAEPNFVAPSEHALPPITRATQSPFSGNTEMAHQKIAKHIILLPDSRPISFGNNILLLGDPDSQTYPHGVLGDTIEAKTLYTLDAQTLKPAAQAFRLPENLVFENNTLAVWGDKIVAVISGDGAGARVAVLALQGQNWQIVAESAPLPSHRWQSPFVFQNQLYAVQMPHIVGRLVRYEMQGKRLIEQELGEGFSNHAIGSHDTQIAAVLPEYALIPQMGFRHVFALDGSGSLKKLSPELPAKIVRSAVQNHTAYFLLADGSVWTWSQPER</sequence>
<feature type="chain" id="PRO_5016828832" description="Lipoprotein" evidence="1">
    <location>
        <begin position="21"/>
        <end position="288"/>
    </location>
</feature>
<organism evidence="2 3">
    <name type="scientific">Alysiella crassa</name>
    <dbReference type="NCBI Taxonomy" id="153491"/>
    <lineage>
        <taxon>Bacteria</taxon>
        <taxon>Pseudomonadati</taxon>
        <taxon>Pseudomonadota</taxon>
        <taxon>Betaproteobacteria</taxon>
        <taxon>Neisseriales</taxon>
        <taxon>Neisseriaceae</taxon>
        <taxon>Alysiella</taxon>
    </lineage>
</organism>
<evidence type="ECO:0000256" key="1">
    <source>
        <dbReference type="SAM" id="SignalP"/>
    </source>
</evidence>
<dbReference type="Proteomes" id="UP000254209">
    <property type="component" value="Unassembled WGS sequence"/>
</dbReference>
<keyword evidence="1" id="KW-0732">Signal</keyword>
<reference evidence="2 3" key="1">
    <citation type="submission" date="2018-06" db="EMBL/GenBank/DDBJ databases">
        <authorList>
            <consortium name="Pathogen Informatics"/>
            <person name="Doyle S."/>
        </authorList>
    </citation>
    <scope>NUCLEOTIDE SEQUENCE [LARGE SCALE GENOMIC DNA]</scope>
    <source>
        <strain evidence="2 3">NCTC10283</strain>
    </source>
</reference>
<evidence type="ECO:0000313" key="3">
    <source>
        <dbReference type="Proteomes" id="UP000254209"/>
    </source>
</evidence>
<feature type="signal peptide" evidence="1">
    <location>
        <begin position="1"/>
        <end position="20"/>
    </location>
</feature>
<evidence type="ECO:0000313" key="2">
    <source>
        <dbReference type="EMBL" id="SSY81010.1"/>
    </source>
</evidence>